<sequence>MIHLASILRASKRSVIMIMAVVAIGLTALASPVTELPIKDINGKKYYYYKVVKKETLYSLSRKLGLSQEQIIFYNPTVYDGLKANDILYFPAEDFTDGVPTPSTQPSDNADSGSDSGNVTAKTDINSQSSTQTVTHDVVKGETIYGISHRYGITTEQLMDANPAIRSGLKAGMSLIIPSPDDAPETNHEIVRNVESQIHAQRKRDASSIDIAVLLSFDLDAPKKDRDAQYSLEFYKGFLLAVDTLRELDRPIHITTYDVGSSDSTLKSILDRAEMKHMQVIIPPVDIKGGLEMVGEYGRANDVMVFNIFNVRDKSYLTNPAMMQATVPQEVMYAKAVEGFMGKYKNHTPVLLVKEGQSDRNQFMTDIKARLTADGVQFVSIPYTGDLTIEALSSLSDSEDYVFVPTQGSQRDINRTLDALLKFKENSTGDLTMFGYPEWITYRGETLENLHKLNATYYSRFVDDSDDRYTKHVMASYKEKYGTQISPSIPHPGIMGFDCGIFLLRTLKSNNGDLSIEAPSYQGVQHGFKFRKASDSADAGWYNERIMLINYRPSGNVDYQDL</sequence>
<dbReference type="AlphaFoldDB" id="A0A4Q0UAS4"/>
<dbReference type="Pfam" id="PF01476">
    <property type="entry name" value="LysM"/>
    <property type="match status" value="2"/>
</dbReference>
<dbReference type="PANTHER" id="PTHR33734">
    <property type="entry name" value="LYSM DOMAIN-CONTAINING GPI-ANCHORED PROTEIN 2"/>
    <property type="match status" value="1"/>
</dbReference>
<feature type="compositionally biased region" description="Polar residues" evidence="1">
    <location>
        <begin position="119"/>
        <end position="134"/>
    </location>
</feature>
<dbReference type="PROSITE" id="PS51782">
    <property type="entry name" value="LYSM"/>
    <property type="match status" value="2"/>
</dbReference>
<evidence type="ECO:0000256" key="1">
    <source>
        <dbReference type="SAM" id="MobiDB-lite"/>
    </source>
</evidence>
<dbReference type="SUPFAM" id="SSF54106">
    <property type="entry name" value="LysM domain"/>
    <property type="match status" value="2"/>
</dbReference>
<dbReference type="InterPro" id="IPR018392">
    <property type="entry name" value="LysM"/>
</dbReference>
<dbReference type="CDD" id="cd00118">
    <property type="entry name" value="LysM"/>
    <property type="match status" value="1"/>
</dbReference>
<dbReference type="Proteomes" id="UP000711407">
    <property type="component" value="Unassembled WGS sequence"/>
</dbReference>
<dbReference type="EMBL" id="DYXT01000035">
    <property type="protein sequence ID" value="HJE39474.1"/>
    <property type="molecule type" value="Genomic_DNA"/>
</dbReference>
<feature type="region of interest" description="Disordered" evidence="1">
    <location>
        <begin position="98"/>
        <end position="134"/>
    </location>
</feature>
<evidence type="ECO:0000313" key="3">
    <source>
        <dbReference type="Proteomes" id="UP000711407"/>
    </source>
</evidence>
<evidence type="ECO:0000313" key="2">
    <source>
        <dbReference type="EMBL" id="HJE39474.1"/>
    </source>
</evidence>
<reference evidence="2" key="1">
    <citation type="journal article" date="2021" name="PeerJ">
        <title>Extensive microbial diversity within the chicken gut microbiome revealed by metagenomics and culture.</title>
        <authorList>
            <person name="Gilroy R."/>
            <person name="Ravi A."/>
            <person name="Getino M."/>
            <person name="Pursley I."/>
            <person name="Horton D.L."/>
            <person name="Alikhan N.F."/>
            <person name="Baker D."/>
            <person name="Gharbi K."/>
            <person name="Hall N."/>
            <person name="Watson M."/>
            <person name="Adriaenssens E.M."/>
            <person name="Foster-Nyarko E."/>
            <person name="Jarju S."/>
            <person name="Secka A."/>
            <person name="Antonio M."/>
            <person name="Oren A."/>
            <person name="Chaudhuri R.R."/>
            <person name="La Ragione R."/>
            <person name="Hildebrand F."/>
            <person name="Pallen M.J."/>
        </authorList>
    </citation>
    <scope>NUCLEOTIDE SEQUENCE</scope>
    <source>
        <strain evidence="2">4100</strain>
    </source>
</reference>
<dbReference type="SMART" id="SM00257">
    <property type="entry name" value="LysM"/>
    <property type="match status" value="2"/>
</dbReference>
<feature type="compositionally biased region" description="Low complexity" evidence="1">
    <location>
        <begin position="107"/>
        <end position="118"/>
    </location>
</feature>
<gene>
    <name evidence="2" type="ORF">K8V47_06940</name>
</gene>
<reference evidence="2" key="2">
    <citation type="submission" date="2021-09" db="EMBL/GenBank/DDBJ databases">
        <authorList>
            <person name="Gilroy R."/>
        </authorList>
    </citation>
    <scope>NUCLEOTIDE SEQUENCE</scope>
    <source>
        <strain evidence="2">4100</strain>
    </source>
</reference>
<comment type="caution">
    <text evidence="2">The sequence shown here is derived from an EMBL/GenBank/DDBJ whole genome shotgun (WGS) entry which is preliminary data.</text>
</comment>
<dbReference type="InterPro" id="IPR036779">
    <property type="entry name" value="LysM_dom_sf"/>
</dbReference>
<dbReference type="Gene3D" id="3.10.350.10">
    <property type="entry name" value="LysM domain"/>
    <property type="match status" value="2"/>
</dbReference>
<dbReference type="GO" id="GO:0008932">
    <property type="term" value="F:lytic endotransglycosylase activity"/>
    <property type="evidence" value="ECO:0007669"/>
    <property type="project" value="TreeGrafter"/>
</dbReference>
<organism evidence="2 3">
    <name type="scientific">Candidatus Amulumruptor caecigallinarius</name>
    <dbReference type="NCBI Taxonomy" id="2109911"/>
    <lineage>
        <taxon>Bacteria</taxon>
        <taxon>Pseudomonadati</taxon>
        <taxon>Bacteroidota</taxon>
        <taxon>Bacteroidia</taxon>
        <taxon>Bacteroidales</taxon>
        <taxon>Muribaculaceae</taxon>
        <taxon>Candidatus Amulumruptor</taxon>
    </lineage>
</organism>
<proteinExistence type="predicted"/>
<dbReference type="PANTHER" id="PTHR33734:SF22">
    <property type="entry name" value="MEMBRANE-BOUND LYTIC MUREIN TRANSGLYCOSYLASE D"/>
    <property type="match status" value="1"/>
</dbReference>
<protein>
    <submittedName>
        <fullName evidence="2">LysM peptidoglycan-binding domain-containing protein</fullName>
    </submittedName>
</protein>
<name>A0A4Q0UAS4_9BACT</name>
<accession>A0A4Q0UAS4</accession>